<dbReference type="EMBL" id="AP019368">
    <property type="protein sequence ID" value="BBH52837.1"/>
    <property type="molecule type" value="Genomic_DNA"/>
</dbReference>
<dbReference type="KEGG" id="sbf:JCM31447_321300"/>
<sequence length="302" mass="34518">MKKLIIFLFLLLLPSIFAGVALYRYYPADSKRLIEMLKVKIVTLYPPLEMYIHIQKPPIKKPIPVENSPKRITIPKIPIFINSEIYEAICGEAPKMRLSDNFTGCGFCPKYITKVTNDKAFTFLFSYRGSFLKKGEEEALIFMKGCSREDENGTAIIVRNGYGGWNRQQIFQNILFDSPPLEYKDENGLITYVGKRTKTTSIDIHSELISLRFSKNGIAEKILFSANLDTGERCNELLQIAFEEPIKKNATQFQAQIEILSCKKGFLSGAYKLSFNLEENGFRANAETAKLMTRIEKYGELR</sequence>
<dbReference type="AlphaFoldDB" id="A0A4V0P2D4"/>
<proteinExistence type="predicted"/>
<dbReference type="Proteomes" id="UP000291236">
    <property type="component" value="Chromosome"/>
</dbReference>
<evidence type="ECO:0000313" key="1">
    <source>
        <dbReference type="EMBL" id="BBH52837.1"/>
    </source>
</evidence>
<accession>A0A4V0P2D4</accession>
<protein>
    <submittedName>
        <fullName evidence="1">Uncharacterized protein</fullName>
    </submittedName>
</protein>
<keyword evidence="2" id="KW-1185">Reference proteome</keyword>
<name>A0A4V0P2D4_FLUSA</name>
<dbReference type="RefSeq" id="WP_130607657.1">
    <property type="nucleotide sequence ID" value="NZ_AP019368.1"/>
</dbReference>
<dbReference type="OrthoDB" id="5293957at2"/>
<organism evidence="1 2">
    <name type="scientific">Fluviispira sanaruensis</name>
    <dbReference type="NCBI Taxonomy" id="2493639"/>
    <lineage>
        <taxon>Bacteria</taxon>
        <taxon>Pseudomonadati</taxon>
        <taxon>Bdellovibrionota</taxon>
        <taxon>Oligoflexia</taxon>
        <taxon>Silvanigrellales</taxon>
        <taxon>Silvanigrellaceae</taxon>
        <taxon>Fluviispira</taxon>
    </lineage>
</organism>
<gene>
    <name evidence="1" type="ORF">JCM31447_321300</name>
</gene>
<reference evidence="1 2" key="1">
    <citation type="submission" date="2018-12" db="EMBL/GenBank/DDBJ databases">
        <title>Rubrispira sanarue gen. nov., sp., nov., a member of the order Silvanigrellales, isolated from a brackish lake in Hamamatsu Japan.</title>
        <authorList>
            <person name="Maejima Y."/>
            <person name="Iino T."/>
            <person name="Muraguchi Y."/>
            <person name="Fukuda K."/>
            <person name="Nojiri H."/>
            <person name="Ohkuma M."/>
            <person name="Moriuchi R."/>
            <person name="Dohra H."/>
            <person name="Kimbara K."/>
            <person name="Shintani M."/>
        </authorList>
    </citation>
    <scope>NUCLEOTIDE SEQUENCE [LARGE SCALE GENOMIC DNA]</scope>
    <source>
        <strain evidence="1 2">RF1110005</strain>
    </source>
</reference>
<evidence type="ECO:0000313" key="2">
    <source>
        <dbReference type="Proteomes" id="UP000291236"/>
    </source>
</evidence>